<protein>
    <submittedName>
        <fullName evidence="1">Uncharacterized protein</fullName>
    </submittedName>
</protein>
<sequence>MDEASLSTPLPNGRFEGRAAFQQLLRDALCQAAHQGWREITVCDSNFEDWPLGERAVVDALQAWAGSGRKWTMLADSFDAVTRRHPRFVNWRRTWSHLIDCRAVPGHARRADPSSLPSCLIGPSWVMRRLDLEHCTGISGDEPRRRVDLQESLNEWLRRSSPAFPATVLGL</sequence>
<evidence type="ECO:0000313" key="1">
    <source>
        <dbReference type="EMBL" id="APW37596.1"/>
    </source>
</evidence>
<dbReference type="KEGG" id="rhy:RD110_10690"/>
<organism evidence="1 2">
    <name type="scientific">Rhodoferax koreensis</name>
    <dbReference type="NCBI Taxonomy" id="1842727"/>
    <lineage>
        <taxon>Bacteria</taxon>
        <taxon>Pseudomonadati</taxon>
        <taxon>Pseudomonadota</taxon>
        <taxon>Betaproteobacteria</taxon>
        <taxon>Burkholderiales</taxon>
        <taxon>Comamonadaceae</taxon>
        <taxon>Rhodoferax</taxon>
    </lineage>
</organism>
<dbReference type="EMBL" id="CP019236">
    <property type="protein sequence ID" value="APW37596.1"/>
    <property type="molecule type" value="Genomic_DNA"/>
</dbReference>
<proteinExistence type="predicted"/>
<gene>
    <name evidence="1" type="ORF">RD110_10690</name>
</gene>
<keyword evidence="2" id="KW-1185">Reference proteome</keyword>
<dbReference type="RefSeq" id="WP_076199277.1">
    <property type="nucleotide sequence ID" value="NZ_CP019236.1"/>
</dbReference>
<evidence type="ECO:0000313" key="2">
    <source>
        <dbReference type="Proteomes" id="UP000186609"/>
    </source>
</evidence>
<name>A0A1P8JV03_9BURK</name>
<reference evidence="1 2" key="1">
    <citation type="submission" date="2017-01" db="EMBL/GenBank/DDBJ databases">
        <authorList>
            <person name="Mah S.A."/>
            <person name="Swanson W.J."/>
            <person name="Moy G.W."/>
            <person name="Vacquier V.D."/>
        </authorList>
    </citation>
    <scope>NUCLEOTIDE SEQUENCE [LARGE SCALE GENOMIC DNA]</scope>
    <source>
        <strain evidence="1 2">DCY110</strain>
    </source>
</reference>
<dbReference type="STRING" id="1842727.RD110_10690"/>
<dbReference type="AlphaFoldDB" id="A0A1P8JV03"/>
<dbReference type="Proteomes" id="UP000186609">
    <property type="component" value="Chromosome"/>
</dbReference>
<dbReference type="OrthoDB" id="8898236at2"/>
<accession>A0A1P8JV03</accession>